<organism evidence="3 4">
    <name type="scientific">Sclerotinia trifoliorum</name>
    <dbReference type="NCBI Taxonomy" id="28548"/>
    <lineage>
        <taxon>Eukaryota</taxon>
        <taxon>Fungi</taxon>
        <taxon>Dikarya</taxon>
        <taxon>Ascomycota</taxon>
        <taxon>Pezizomycotina</taxon>
        <taxon>Leotiomycetes</taxon>
        <taxon>Helotiales</taxon>
        <taxon>Sclerotiniaceae</taxon>
        <taxon>Sclerotinia</taxon>
    </lineage>
</organism>
<dbReference type="Pfam" id="PF25482">
    <property type="entry name" value="DUF7905"/>
    <property type="match status" value="1"/>
</dbReference>
<evidence type="ECO:0000313" key="4">
    <source>
        <dbReference type="Proteomes" id="UP000624404"/>
    </source>
</evidence>
<sequence>MYSNKLATFETHNAAVWEKESEIGDVEEVPTTSANGVQVTPVAVQRGLSRFSPATGGDNNGGRAHGRGTNNNARGRGAIDRGSDSNGSHPGRGATRGKLRGNVRRGGHYTASTGRGKERFERTPLGGHSRDGTGLSHAPSVSHRVDQELPRRPAVRVREPGLNSSTGWAEPTPLLTDARRAQLQYERESQESTKRFLKKPLDGEVISAIGFYQWPMKEDSPEDLFREYLKDLDHLKTSWKVFIDWNGPRKWLRIRATPAFGQTAINEVIKGIRQAVESGKTRAIMATPCHIVVPPRYSTESTLLEALVKVKFNGRKYVHGLKFSKQASDEELKKQSPSRSLKVEATVKTFREELNKNLNELSHLKDWMRMRAHFGELHLTHWQTDLTDGQQTLDGFMKMMKRTRTRGTFEKGVDPLIVKYMMERVKLNPDNFKVWSGTDYVLADVKPKHVAIFTVQNSSGEMFHIEADVDKTHGGYQCGEVKVMEEERRNKCVEIVTIDIEQVDWALEIISETAGTMLDSSFQDLVQSCLQPFVHSGLNTQGLEERKDQYGFEYPRITPRGQAGLRVDKVTLQSVYRFKTRSGGYCLEFTINRDWDGLRTTPEPNISGGITMFHDQWDIDMESNEHTTADRKWEKDMSNFFPDGGFKVFIEQLNYLLDGFHQSKSKSFSTV</sequence>
<keyword evidence="4" id="KW-1185">Reference proteome</keyword>
<evidence type="ECO:0000313" key="3">
    <source>
        <dbReference type="EMBL" id="CAD6446474.1"/>
    </source>
</evidence>
<gene>
    <name evidence="3" type="ORF">SCLTRI_LOCUS6266</name>
</gene>
<feature type="domain" description="DUF7905" evidence="2">
    <location>
        <begin position="346"/>
        <end position="642"/>
    </location>
</feature>
<feature type="compositionally biased region" description="Basic residues" evidence="1">
    <location>
        <begin position="95"/>
        <end position="107"/>
    </location>
</feature>
<dbReference type="Proteomes" id="UP000624404">
    <property type="component" value="Unassembled WGS sequence"/>
</dbReference>
<dbReference type="EMBL" id="CAJHIA010000021">
    <property type="protein sequence ID" value="CAD6446474.1"/>
    <property type="molecule type" value="Genomic_DNA"/>
</dbReference>
<protein>
    <submittedName>
        <fullName evidence="3">Fce0e70d-13b0-4d60-914a-a50e0cb76599</fullName>
    </submittedName>
</protein>
<name>A0A8H2VX21_9HELO</name>
<dbReference type="AlphaFoldDB" id="A0A8H2VX21"/>
<dbReference type="InterPro" id="IPR057227">
    <property type="entry name" value="DUF7905"/>
</dbReference>
<feature type="region of interest" description="Disordered" evidence="1">
    <location>
        <begin position="48"/>
        <end position="148"/>
    </location>
</feature>
<evidence type="ECO:0000259" key="2">
    <source>
        <dbReference type="Pfam" id="PF25482"/>
    </source>
</evidence>
<comment type="caution">
    <text evidence="3">The sequence shown here is derived from an EMBL/GenBank/DDBJ whole genome shotgun (WGS) entry which is preliminary data.</text>
</comment>
<accession>A0A8H2VX21</accession>
<dbReference type="OrthoDB" id="4739136at2759"/>
<proteinExistence type="predicted"/>
<evidence type="ECO:0000256" key="1">
    <source>
        <dbReference type="SAM" id="MobiDB-lite"/>
    </source>
</evidence>
<reference evidence="3" key="1">
    <citation type="submission" date="2020-10" db="EMBL/GenBank/DDBJ databases">
        <authorList>
            <person name="Kusch S."/>
        </authorList>
    </citation>
    <scope>NUCLEOTIDE SEQUENCE</scope>
    <source>
        <strain evidence="3">SwB9</strain>
    </source>
</reference>
<feature type="compositionally biased region" description="Low complexity" evidence="1">
    <location>
        <begin position="67"/>
        <end position="76"/>
    </location>
</feature>